<evidence type="ECO:0000256" key="6">
    <source>
        <dbReference type="ARBA" id="ARBA00023306"/>
    </source>
</evidence>
<organism evidence="7 8">
    <name type="scientific">Streptomyces paromomycinus</name>
    <name type="common">Streptomyces rimosus subsp. paromomycinus</name>
    <dbReference type="NCBI Taxonomy" id="92743"/>
    <lineage>
        <taxon>Bacteria</taxon>
        <taxon>Bacillati</taxon>
        <taxon>Actinomycetota</taxon>
        <taxon>Actinomycetes</taxon>
        <taxon>Kitasatosporales</taxon>
        <taxon>Streptomycetaceae</taxon>
        <taxon>Streptomyces</taxon>
    </lineage>
</organism>
<gene>
    <name evidence="7" type="primary">ssgB_1</name>
    <name evidence="7" type="ORF">GKJPGBOP_00064</name>
</gene>
<keyword evidence="4" id="KW-0749">Sporulation</keyword>
<dbReference type="Pfam" id="PF04686">
    <property type="entry name" value="SsgA"/>
    <property type="match status" value="1"/>
</dbReference>
<dbReference type="InterPro" id="IPR038658">
    <property type="entry name" value="SsgB_sf"/>
</dbReference>
<dbReference type="InterPro" id="IPR006776">
    <property type="entry name" value="SsgB"/>
</dbReference>
<evidence type="ECO:0000256" key="4">
    <source>
        <dbReference type="ARBA" id="ARBA00022969"/>
    </source>
</evidence>
<evidence type="ECO:0000256" key="5">
    <source>
        <dbReference type="ARBA" id="ARBA00023210"/>
    </source>
</evidence>
<evidence type="ECO:0000313" key="8">
    <source>
        <dbReference type="Proteomes" id="UP000286746"/>
    </source>
</evidence>
<evidence type="ECO:0000313" key="7">
    <source>
        <dbReference type="EMBL" id="GCD40415.1"/>
    </source>
</evidence>
<proteinExistence type="inferred from homology"/>
<name>A0A401VTL2_STREY</name>
<keyword evidence="3 7" id="KW-0132">Cell division</keyword>
<comment type="caution">
    <text evidence="7">The sequence shown here is derived from an EMBL/GenBank/DDBJ whole genome shotgun (WGS) entry which is preliminary data.</text>
</comment>
<keyword evidence="8" id="KW-1185">Reference proteome</keyword>
<dbReference type="Gene3D" id="2.30.31.20">
    <property type="entry name" value="Sporulation-specific cell division protein SsgB"/>
    <property type="match status" value="1"/>
</dbReference>
<keyword evidence="5" id="KW-0717">Septation</keyword>
<accession>A0A401VTL2</accession>
<dbReference type="AlphaFoldDB" id="A0A401VTL2"/>
<comment type="similarity">
    <text evidence="2">Belongs to the SsgA family.</text>
</comment>
<sequence length="273" mass="29831">MTPPATDRVHTLAALALWRAVAADANAPDEWPRLPVAMKLSCAQLLIAAEQAVDLNPVHRQAIPIQQPSPPDLDSFTRQPGSSFLVPRTDTATPKTAEIGMAGRHTSPPDMPASMHLREEHAADGAEINVELWMRFHLSEEDEGQRLPVRLTYRTTDPYAVTACFNAGTEDERVWTFAHDLLEGGLTHSVGIGDVIIWPGGQPDRLPHKGRRMFVRLRAPEGSALLSMAHAEAAAFIEVTASLVTGPEAAEFTDRIRPWHNDLAELTCPGPVE</sequence>
<evidence type="ECO:0000256" key="3">
    <source>
        <dbReference type="ARBA" id="ARBA00022618"/>
    </source>
</evidence>
<evidence type="ECO:0000256" key="1">
    <source>
        <dbReference type="ARBA" id="ARBA00004431"/>
    </source>
</evidence>
<reference evidence="7 8" key="1">
    <citation type="submission" date="2018-11" db="EMBL/GenBank/DDBJ databases">
        <title>Whole genome sequence of Streptomyces paromomycinus NBRC 15454(T).</title>
        <authorList>
            <person name="Komaki H."/>
            <person name="Tamura T."/>
        </authorList>
    </citation>
    <scope>NUCLEOTIDE SEQUENCE [LARGE SCALE GENOMIC DNA]</scope>
    <source>
        <strain evidence="7 8">NBRC 15454</strain>
    </source>
</reference>
<dbReference type="Proteomes" id="UP000286746">
    <property type="component" value="Unassembled WGS sequence"/>
</dbReference>
<protein>
    <submittedName>
        <fullName evidence="7">Sporulation-specific cell division protein SsgB</fullName>
    </submittedName>
</protein>
<dbReference type="GO" id="GO:0000917">
    <property type="term" value="P:division septum assembly"/>
    <property type="evidence" value="ECO:0007669"/>
    <property type="project" value="UniProtKB-KW"/>
</dbReference>
<dbReference type="EMBL" id="BHZD01000001">
    <property type="protein sequence ID" value="GCD40415.1"/>
    <property type="molecule type" value="Genomic_DNA"/>
</dbReference>
<dbReference type="GO" id="GO:0030428">
    <property type="term" value="C:cell septum"/>
    <property type="evidence" value="ECO:0007669"/>
    <property type="project" value="UniProtKB-SubCell"/>
</dbReference>
<keyword evidence="6" id="KW-0131">Cell cycle</keyword>
<evidence type="ECO:0000256" key="2">
    <source>
        <dbReference type="ARBA" id="ARBA00009323"/>
    </source>
</evidence>
<dbReference type="GO" id="GO:0030435">
    <property type="term" value="P:sporulation resulting in formation of a cellular spore"/>
    <property type="evidence" value="ECO:0007669"/>
    <property type="project" value="UniProtKB-KW"/>
</dbReference>
<comment type="subcellular location">
    <subcellularLocation>
        <location evidence="1">Cell septum</location>
    </subcellularLocation>
</comment>